<name>A0A5C6JQJ5_BACFG</name>
<organism evidence="1 10">
    <name type="scientific">Bacteroides fragilis</name>
    <dbReference type="NCBI Taxonomy" id="817"/>
    <lineage>
        <taxon>Bacteria</taxon>
        <taxon>Pseudomonadati</taxon>
        <taxon>Bacteroidota</taxon>
        <taxon>Bacteroidia</taxon>
        <taxon>Bacteroidales</taxon>
        <taxon>Bacteroidaceae</taxon>
        <taxon>Bacteroides</taxon>
    </lineage>
</organism>
<evidence type="ECO:0000313" key="2">
    <source>
        <dbReference type="EMBL" id="KAA5204138.1"/>
    </source>
</evidence>
<evidence type="ECO:0000313" key="5">
    <source>
        <dbReference type="EMBL" id="TWV67941.1"/>
    </source>
</evidence>
<dbReference type="Proteomes" id="UP000436803">
    <property type="component" value="Unassembled WGS sequence"/>
</dbReference>
<dbReference type="Proteomes" id="UP000319026">
    <property type="component" value="Unassembled WGS sequence"/>
</dbReference>
<evidence type="ECO:0000313" key="6">
    <source>
        <dbReference type="Proteomes" id="UP000315444"/>
    </source>
</evidence>
<dbReference type="AlphaFoldDB" id="A0A5C6JQJ5"/>
<protein>
    <submittedName>
        <fullName evidence="1">Uncharacterized protein</fullName>
    </submittedName>
</protein>
<evidence type="ECO:0000313" key="9">
    <source>
        <dbReference type="Proteomes" id="UP000429838"/>
    </source>
</evidence>
<evidence type="ECO:0000313" key="4">
    <source>
        <dbReference type="EMBL" id="TWV52157.1"/>
    </source>
</evidence>
<reference evidence="9 10" key="1">
    <citation type="journal article" date="2019" name="Nat. Med.">
        <title>A library of human gut bacterial isolates paired with longitudinal multiomics data enables mechanistic microbiome research.</title>
        <authorList>
            <person name="Poyet M."/>
            <person name="Groussin M."/>
            <person name="Gibbons S.M."/>
            <person name="Avila-Pacheco J."/>
            <person name="Jiang X."/>
            <person name="Kearney S.M."/>
            <person name="Perrotta A.R."/>
            <person name="Berdy B."/>
            <person name="Zhao S."/>
            <person name="Lieberman T.D."/>
            <person name="Swanson P.K."/>
            <person name="Smith M."/>
            <person name="Roesemann S."/>
            <person name="Alexander J.E."/>
            <person name="Rich S.A."/>
            <person name="Livny J."/>
            <person name="Vlamakis H."/>
            <person name="Clish C."/>
            <person name="Bullock K."/>
            <person name="Deik A."/>
            <person name="Scott J."/>
            <person name="Pierce K.A."/>
            <person name="Xavier R.J."/>
            <person name="Alm E.J."/>
        </authorList>
    </citation>
    <scope>NUCLEOTIDE SEQUENCE [LARGE SCALE GENOMIC DNA]</scope>
    <source>
        <strain evidence="2 9">BIOML-A1</strain>
        <strain evidence="1 10">BIOML-A7</strain>
    </source>
</reference>
<gene>
    <name evidence="2" type="ORF">F2Z25_22665</name>
    <name evidence="1" type="ORF">F2Z29_02905</name>
    <name evidence="4" type="ORF">FSA03_00710</name>
    <name evidence="3" type="ORF">FSA06_00710</name>
    <name evidence="5" type="ORF">FSA08_21840</name>
</gene>
<evidence type="ECO:0000313" key="7">
    <source>
        <dbReference type="Proteomes" id="UP000318041"/>
    </source>
</evidence>
<evidence type="ECO:0000313" key="3">
    <source>
        <dbReference type="EMBL" id="TWV43784.1"/>
    </source>
</evidence>
<evidence type="ECO:0000313" key="1">
    <source>
        <dbReference type="EMBL" id="KAA5177879.1"/>
    </source>
</evidence>
<evidence type="ECO:0000313" key="8">
    <source>
        <dbReference type="Proteomes" id="UP000319026"/>
    </source>
</evidence>
<sequence length="57" mass="6655">MTKFTCSQCYGLRFNCKKQNFPVSDFLSFPRHPHAEKQLTVILHSPCHYQSIVVDII</sequence>
<comment type="caution">
    <text evidence="1">The sequence shown here is derived from an EMBL/GenBank/DDBJ whole genome shotgun (WGS) entry which is preliminary data.</text>
</comment>
<dbReference type="EMBL" id="VOHV01000001">
    <property type="protein sequence ID" value="TWV43784.1"/>
    <property type="molecule type" value="Genomic_DNA"/>
</dbReference>
<evidence type="ECO:0000313" key="10">
    <source>
        <dbReference type="Proteomes" id="UP000436803"/>
    </source>
</evidence>
<proteinExistence type="predicted"/>
<dbReference type="Proteomes" id="UP000318041">
    <property type="component" value="Unassembled WGS sequence"/>
</dbReference>
<dbReference type="EMBL" id="VWAQ01000029">
    <property type="protein sequence ID" value="KAA5204138.1"/>
    <property type="molecule type" value="Genomic_DNA"/>
</dbReference>
<dbReference type="EMBL" id="VWAW01000002">
    <property type="protein sequence ID" value="KAA5177879.1"/>
    <property type="molecule type" value="Genomic_DNA"/>
</dbReference>
<dbReference type="Proteomes" id="UP000429838">
    <property type="component" value="Unassembled WGS sequence"/>
</dbReference>
<dbReference type="EMBL" id="VOHY01000023">
    <property type="protein sequence ID" value="TWV67941.1"/>
    <property type="molecule type" value="Genomic_DNA"/>
</dbReference>
<dbReference type="EMBL" id="VOHT01000001">
    <property type="protein sequence ID" value="TWV52157.1"/>
    <property type="molecule type" value="Genomic_DNA"/>
</dbReference>
<accession>A0A5C6JQJ5</accession>
<dbReference type="Proteomes" id="UP000315444">
    <property type="component" value="Unassembled WGS sequence"/>
</dbReference>
<reference evidence="5 7" key="4">
    <citation type="submission" date="2019-08" db="EMBL/GenBank/DDBJ databases">
        <title>Genome sequencing of Bacteroides fragilis Sample_iSURF_9.</title>
        <authorList>
            <person name="Chandler J.E."/>
            <person name="Ruoff K.L."/>
            <person name="Price C.E."/>
            <person name="Valls R.A."/>
            <person name="O'Toole G.A."/>
        </authorList>
    </citation>
    <scope>NUCLEOTIDE SEQUENCE [LARGE SCALE GENOMIC DNA]</scope>
    <source>
        <strain evidence="5 7">CFPLTA004_1B</strain>
    </source>
</reference>
<reference evidence="3 6" key="3">
    <citation type="submission" date="2019-07" db="EMBL/GenBank/DDBJ databases">
        <title>Genome sequencing of Bacteroides fragilis.</title>
        <authorList>
            <person name="Galasyn E.V."/>
            <person name="Ruoff K.L."/>
            <person name="Price C.E."/>
            <person name="Valls R.A."/>
            <person name="O'Toole G.A."/>
        </authorList>
    </citation>
    <scope>NUCLEOTIDE SEQUENCE [LARGE SCALE GENOMIC DNA]</scope>
    <source>
        <strain evidence="3 6">AD135F_1B</strain>
    </source>
</reference>
<reference evidence="4 8" key="2">
    <citation type="submission" date="2019-07" db="EMBL/GenBank/DDBJ databases">
        <title>Genome Sequencing of Bacteroides fragilis.</title>
        <authorList>
            <person name="Pinto K.M."/>
            <person name="Ruoff K.L."/>
            <person name="Price C.E."/>
            <person name="Valls R.A."/>
            <person name="O'Toole G.A."/>
        </authorList>
    </citation>
    <scope>NUCLEOTIDE SEQUENCE [LARGE SCALE GENOMIC DNA]</scope>
    <source>
        <strain evidence="4 8">AD135F_3B</strain>
    </source>
</reference>